<dbReference type="GO" id="GO:0045302">
    <property type="term" value="F:choloylglycine hydrolase activity"/>
    <property type="evidence" value="ECO:0007669"/>
    <property type="project" value="UniProtKB-EC"/>
</dbReference>
<dbReference type="SUPFAM" id="SSF56235">
    <property type="entry name" value="N-terminal nucleophile aminohydrolases (Ntn hydrolases)"/>
    <property type="match status" value="1"/>
</dbReference>
<feature type="chain" id="PRO_5002764373" evidence="3">
    <location>
        <begin position="21"/>
        <end position="362"/>
    </location>
</feature>
<reference evidence="5 6" key="1">
    <citation type="submission" date="2008-02" db="EMBL/GenBank/DDBJ databases">
        <title>Complete sequence of Shewanella woodyi ATCC 51908.</title>
        <authorList>
            <consortium name="US DOE Joint Genome Institute"/>
            <person name="Copeland A."/>
            <person name="Lucas S."/>
            <person name="Lapidus A."/>
            <person name="Glavina del Rio T."/>
            <person name="Dalin E."/>
            <person name="Tice H."/>
            <person name="Bruce D."/>
            <person name="Goodwin L."/>
            <person name="Pitluck S."/>
            <person name="Sims D."/>
            <person name="Brettin T."/>
            <person name="Detter J.C."/>
            <person name="Han C."/>
            <person name="Kuske C.R."/>
            <person name="Schmutz J."/>
            <person name="Larimer F."/>
            <person name="Land M."/>
            <person name="Hauser L."/>
            <person name="Kyrpides N."/>
            <person name="Lykidis A."/>
            <person name="Zhao J.-S."/>
            <person name="Richardson P."/>
        </authorList>
    </citation>
    <scope>NUCLEOTIDE SEQUENCE [LARGE SCALE GENOMIC DNA]</scope>
    <source>
        <strain evidence="6">ATCC 51908 / MS32</strain>
    </source>
</reference>
<accession>B1KFA3</accession>
<dbReference type="EC" id="3.5.1.24" evidence="5"/>
<proteinExistence type="inferred from homology"/>
<evidence type="ECO:0000256" key="2">
    <source>
        <dbReference type="ARBA" id="ARBA00022801"/>
    </source>
</evidence>
<evidence type="ECO:0000256" key="3">
    <source>
        <dbReference type="SAM" id="SignalP"/>
    </source>
</evidence>
<keyword evidence="6" id="KW-1185">Reference proteome</keyword>
<evidence type="ECO:0000259" key="4">
    <source>
        <dbReference type="Pfam" id="PF02275"/>
    </source>
</evidence>
<protein>
    <submittedName>
        <fullName evidence="5">Choloylglycine hydrolase</fullName>
        <ecNumber evidence="5">3.5.1.24</ecNumber>
    </submittedName>
</protein>
<dbReference type="AlphaFoldDB" id="B1KFA3"/>
<keyword evidence="3" id="KW-0732">Signal</keyword>
<dbReference type="InterPro" id="IPR029132">
    <property type="entry name" value="CBAH/NAAA_C"/>
</dbReference>
<dbReference type="InterPro" id="IPR052193">
    <property type="entry name" value="Peptidase_C59"/>
</dbReference>
<dbReference type="MEROPS" id="C59.001"/>
<evidence type="ECO:0000313" key="5">
    <source>
        <dbReference type="EMBL" id="ACA86644.1"/>
    </source>
</evidence>
<feature type="signal peptide" evidence="3">
    <location>
        <begin position="1"/>
        <end position="20"/>
    </location>
</feature>
<dbReference type="CDD" id="cd00542">
    <property type="entry name" value="Ntn_PVA"/>
    <property type="match status" value="1"/>
</dbReference>
<feature type="domain" description="Choloylglycine hydrolase/NAAA C-terminal" evidence="4">
    <location>
        <begin position="21"/>
        <end position="340"/>
    </location>
</feature>
<dbReference type="PANTHER" id="PTHR35527">
    <property type="entry name" value="CHOLOYLGLYCINE HYDROLASE"/>
    <property type="match status" value="1"/>
</dbReference>
<sequence precursor="true">MKKTLIAILLTSISLPQASACTGISLTSTNHDYIQARTIEWGHSDLNSKLIISPRDYRYTSTMPDQQTGLSWKSRYGFTGISVSDDRYIAEGINEKGLSAGLFYFKGYGSLADFDPKKVDNNIVDMDFVRWMLTQFKTVDEVTKALESIKLVTVFIDEKGQPSPTAHWRVADKQGNAIVVEIMNKGEVHIHKNSAKVLTNSPDYPWQVTNLNNYIHLQPGSSAPQKINGVDAFSFGVGSSFIGLPGDISPPSRFVRAAFYVNSAPEMSNSDQAVSQAFHILNNFDIPIGSEFSPQYKAHIPNLPSATQWTSVIDQTNGYLFYKTMNDSRIKRVDLNKLDFSGDKEIKRQLDDGKFTFEDVIH</sequence>
<dbReference type="Gene3D" id="3.60.60.10">
    <property type="entry name" value="Penicillin V Acylase, Chain A"/>
    <property type="match status" value="1"/>
</dbReference>
<dbReference type="RefSeq" id="WP_012324986.1">
    <property type="nucleotide sequence ID" value="NC_010506.1"/>
</dbReference>
<organism evidence="5 6">
    <name type="scientific">Shewanella woodyi (strain ATCC 51908 / MS32)</name>
    <dbReference type="NCBI Taxonomy" id="392500"/>
    <lineage>
        <taxon>Bacteria</taxon>
        <taxon>Pseudomonadati</taxon>
        <taxon>Pseudomonadota</taxon>
        <taxon>Gammaproteobacteria</taxon>
        <taxon>Alteromonadales</taxon>
        <taxon>Shewanellaceae</taxon>
        <taxon>Shewanella</taxon>
    </lineage>
</organism>
<dbReference type="InterPro" id="IPR029055">
    <property type="entry name" value="Ntn_hydrolases_N"/>
</dbReference>
<evidence type="ECO:0000256" key="1">
    <source>
        <dbReference type="ARBA" id="ARBA00006625"/>
    </source>
</evidence>
<dbReference type="EMBL" id="CP000961">
    <property type="protein sequence ID" value="ACA86644.1"/>
    <property type="molecule type" value="Genomic_DNA"/>
</dbReference>
<keyword evidence="2 5" id="KW-0378">Hydrolase</keyword>
<dbReference type="KEGG" id="swd:Swoo_2365"/>
<dbReference type="eggNOG" id="COG3049">
    <property type="taxonomic scope" value="Bacteria"/>
</dbReference>
<dbReference type="Pfam" id="PF02275">
    <property type="entry name" value="CBAH"/>
    <property type="match status" value="1"/>
</dbReference>
<comment type="similarity">
    <text evidence="1">Belongs to the peptidase C59 family.</text>
</comment>
<dbReference type="PANTHER" id="PTHR35527:SF2">
    <property type="entry name" value="HYDROLASE"/>
    <property type="match status" value="1"/>
</dbReference>
<name>B1KFA3_SHEWM</name>
<dbReference type="Proteomes" id="UP000002168">
    <property type="component" value="Chromosome"/>
</dbReference>
<dbReference type="STRING" id="392500.Swoo_2365"/>
<gene>
    <name evidence="5" type="ordered locus">Swoo_2365</name>
</gene>
<dbReference type="HOGENOM" id="CLU_045206_1_2_6"/>
<evidence type="ECO:0000313" key="6">
    <source>
        <dbReference type="Proteomes" id="UP000002168"/>
    </source>
</evidence>